<comment type="caution">
    <text evidence="4">The sequence shown here is derived from an EMBL/GenBank/DDBJ whole genome shotgun (WGS) entry which is preliminary data.</text>
</comment>
<dbReference type="PANTHER" id="PTHR30244:SF34">
    <property type="entry name" value="DTDP-4-AMINO-4,6-DIDEOXYGALACTOSE TRANSAMINASE"/>
    <property type="match status" value="1"/>
</dbReference>
<feature type="region of interest" description="Disordered" evidence="3">
    <location>
        <begin position="327"/>
        <end position="361"/>
    </location>
</feature>
<evidence type="ECO:0000256" key="1">
    <source>
        <dbReference type="ARBA" id="ARBA00037999"/>
    </source>
</evidence>
<dbReference type="EMBL" id="BSDR01000001">
    <property type="protein sequence ID" value="GLI35910.1"/>
    <property type="molecule type" value="Genomic_DNA"/>
</dbReference>
<dbReference type="PANTHER" id="PTHR30244">
    <property type="entry name" value="TRANSAMINASE"/>
    <property type="match status" value="1"/>
</dbReference>
<dbReference type="Gene3D" id="3.90.1150.10">
    <property type="entry name" value="Aspartate Aminotransferase, domain 1"/>
    <property type="match status" value="1"/>
</dbReference>
<dbReference type="SUPFAM" id="SSF53383">
    <property type="entry name" value="PLP-dependent transferases"/>
    <property type="match status" value="1"/>
</dbReference>
<dbReference type="GO" id="GO:0000271">
    <property type="term" value="P:polysaccharide biosynthetic process"/>
    <property type="evidence" value="ECO:0007669"/>
    <property type="project" value="TreeGrafter"/>
</dbReference>
<sequence>MRIGRTLPPAAAPLAWKDILSGIPAFMNGEQALHRFERELKEFFGARHCFLVSSGKTALTLILQGLHKLYPERTEVVIPAYTCYSVPSAVTRAGLKVRPCDIDPETFDYDYSQLPTILSSTGNKKTAAPPLAILAIHLFGIPANVARVQELAEPLNIPVIEDAAQAMGGISRGKKLGTLSDISFFSLGRGKALSTVEGGILLTDRNDLAAEIQKLSKTLPQYTIFEEAALILKSLFLRVFANPALFWLPKSIPALQLGRTLYEPHFKMRQMGGFQAGLAIRWMETLEHFTHVRRRNTAHWFRLFQSNGPVQGGESSHSIEQFNSSLAEGKERYKSPPERGKERFNSPLEGGKGGVQARIHPPCPLQRGTSGGYRQEECFCCDVLLPSCISNSDSESLIRFPVRIPDMEQREAILEASRRRGLGIMPGYPDAVTAIPELETDPTLPVGAARKTSRELITLPTHPYLTEADRHCITQLLSEALEMHTPTQNAHYRTQGADGSGFANDHLS</sequence>
<evidence type="ECO:0000256" key="3">
    <source>
        <dbReference type="SAM" id="MobiDB-lite"/>
    </source>
</evidence>
<keyword evidence="5" id="KW-1185">Reference proteome</keyword>
<dbReference type="InterPro" id="IPR015424">
    <property type="entry name" value="PyrdxlP-dep_Trfase"/>
</dbReference>
<dbReference type="GO" id="GO:0008483">
    <property type="term" value="F:transaminase activity"/>
    <property type="evidence" value="ECO:0007669"/>
    <property type="project" value="TreeGrafter"/>
</dbReference>
<dbReference type="InterPro" id="IPR015421">
    <property type="entry name" value="PyrdxlP-dep_Trfase_major"/>
</dbReference>
<evidence type="ECO:0008006" key="6">
    <source>
        <dbReference type="Google" id="ProtNLM"/>
    </source>
</evidence>
<dbReference type="AlphaFoldDB" id="A0A9W6LAA2"/>
<dbReference type="InterPro" id="IPR015422">
    <property type="entry name" value="PyrdxlP-dep_Trfase_small"/>
</dbReference>
<dbReference type="RefSeq" id="WP_281796011.1">
    <property type="nucleotide sequence ID" value="NZ_BSDR01000001.1"/>
</dbReference>
<gene>
    <name evidence="4" type="ORF">DAMNIGENAA_33430</name>
</gene>
<dbReference type="Gene3D" id="3.40.640.10">
    <property type="entry name" value="Type I PLP-dependent aspartate aminotransferase-like (Major domain)"/>
    <property type="match status" value="1"/>
</dbReference>
<feature type="compositionally biased region" description="Basic and acidic residues" evidence="3">
    <location>
        <begin position="328"/>
        <end position="344"/>
    </location>
</feature>
<reference evidence="4" key="1">
    <citation type="submission" date="2022-12" db="EMBL/GenBank/DDBJ databases">
        <title>Reference genome sequencing for broad-spectrum identification of bacterial and archaeal isolates by mass spectrometry.</title>
        <authorList>
            <person name="Sekiguchi Y."/>
            <person name="Tourlousse D.M."/>
        </authorList>
    </citation>
    <scope>NUCLEOTIDE SEQUENCE</scope>
    <source>
        <strain evidence="4">ASRB1</strain>
    </source>
</reference>
<protein>
    <recommendedName>
        <fullName evidence="6">DegT/DnrJ/EryC1/StrS aminotransferase family protein</fullName>
    </recommendedName>
</protein>
<name>A0A9W6LAA2_9BACT</name>
<dbReference type="GO" id="GO:0030170">
    <property type="term" value="F:pyridoxal phosphate binding"/>
    <property type="evidence" value="ECO:0007669"/>
    <property type="project" value="TreeGrafter"/>
</dbReference>
<dbReference type="InterPro" id="IPR000653">
    <property type="entry name" value="DegT/StrS_aminotransferase"/>
</dbReference>
<accession>A0A9W6LAA2</accession>
<dbReference type="Pfam" id="PF01041">
    <property type="entry name" value="DegT_DnrJ_EryC1"/>
    <property type="match status" value="1"/>
</dbReference>
<evidence type="ECO:0000313" key="4">
    <source>
        <dbReference type="EMBL" id="GLI35910.1"/>
    </source>
</evidence>
<evidence type="ECO:0000313" key="5">
    <source>
        <dbReference type="Proteomes" id="UP001144372"/>
    </source>
</evidence>
<organism evidence="4 5">
    <name type="scientific">Desulforhabdus amnigena</name>
    <dbReference type="NCBI Taxonomy" id="40218"/>
    <lineage>
        <taxon>Bacteria</taxon>
        <taxon>Pseudomonadati</taxon>
        <taxon>Thermodesulfobacteriota</taxon>
        <taxon>Syntrophobacteria</taxon>
        <taxon>Syntrophobacterales</taxon>
        <taxon>Syntrophobacteraceae</taxon>
        <taxon>Desulforhabdus</taxon>
    </lineage>
</organism>
<evidence type="ECO:0000256" key="2">
    <source>
        <dbReference type="RuleBase" id="RU004508"/>
    </source>
</evidence>
<proteinExistence type="inferred from homology"/>
<dbReference type="Proteomes" id="UP001144372">
    <property type="component" value="Unassembled WGS sequence"/>
</dbReference>
<keyword evidence="2" id="KW-0663">Pyridoxal phosphate</keyword>
<comment type="similarity">
    <text evidence="1 2">Belongs to the DegT/DnrJ/EryC1 family.</text>
</comment>